<evidence type="ECO:0000313" key="10">
    <source>
        <dbReference type="Proteomes" id="UP000276260"/>
    </source>
</evidence>
<proteinExistence type="predicted"/>
<dbReference type="Pfam" id="PF00375">
    <property type="entry name" value="SDF"/>
    <property type="match status" value="1"/>
</dbReference>
<keyword evidence="4 8" id="KW-0812">Transmembrane</keyword>
<dbReference type="PANTHER" id="PTHR42865">
    <property type="entry name" value="PROTON/GLUTAMATE-ASPARTATE SYMPORTER"/>
    <property type="match status" value="1"/>
</dbReference>
<evidence type="ECO:0000313" key="9">
    <source>
        <dbReference type="EMBL" id="RRJ23051.1"/>
    </source>
</evidence>
<keyword evidence="10" id="KW-1185">Reference proteome</keyword>
<feature type="transmembrane region" description="Helical" evidence="8">
    <location>
        <begin position="165"/>
        <end position="187"/>
    </location>
</feature>
<keyword evidence="6 8" id="KW-1133">Transmembrane helix</keyword>
<dbReference type="Proteomes" id="UP000276260">
    <property type="component" value="Unassembled WGS sequence"/>
</dbReference>
<accession>A0A3P3QP95</accession>
<comment type="caution">
    <text evidence="9">The sequence shown here is derived from an EMBL/GenBank/DDBJ whole genome shotgun (WGS) entry which is preliminary data.</text>
</comment>
<dbReference type="GO" id="GO:0005886">
    <property type="term" value="C:plasma membrane"/>
    <property type="evidence" value="ECO:0007669"/>
    <property type="project" value="UniProtKB-SubCell"/>
</dbReference>
<evidence type="ECO:0000256" key="4">
    <source>
        <dbReference type="ARBA" id="ARBA00022692"/>
    </source>
</evidence>
<sequence length="435" mass="46166">MTAKKKLGLTPRILIGMALGILVGALFKLLLAGEAERTLSLFGAELGLRAFFVDGIFHVGGQIFVASLKMLVVPLVFVSLVCGTSSLSDPNTLGRLGAKAMGLFTLTTAIAIALAIFFAVLVSPGAGVNMVADSSFQTGTAPSIAEVFINMFPSNPVDAMAKGEMLQIIVFSVLFGLAIAMSGEAGMRVRNLFNDLNEVVMKLVGFMMALAPYGVFFLMAKLFTTLDMKDMGSLVWYFATVLFVLVFHGFVVYGTFLKVFGRLSPLMFFRKMKDAALFAFSTSSSNATLAVNMETTTKKLGVSNNIASFTIPLGATINMDGTAIMQGVATVFIAQVFQIELTTMDYLMVILTATLASIGTAGVPGVGLIMLAMVLQQVGLPVEGIALIIGVDRLLDMTRTAVNISGDAMVSCLVAKSENQFDEACFNNPDAGRNS</sequence>
<protein>
    <submittedName>
        <fullName evidence="9">Dicarboxylate/amino acid:cation symporter</fullName>
    </submittedName>
</protein>
<dbReference type="AlphaFoldDB" id="A0A3P3QP95"/>
<evidence type="ECO:0000256" key="8">
    <source>
        <dbReference type="SAM" id="Phobius"/>
    </source>
</evidence>
<evidence type="ECO:0000256" key="3">
    <source>
        <dbReference type="ARBA" id="ARBA00022475"/>
    </source>
</evidence>
<keyword evidence="3" id="KW-1003">Cell membrane</keyword>
<feature type="transmembrane region" description="Helical" evidence="8">
    <location>
        <begin position="346"/>
        <end position="372"/>
    </location>
</feature>
<dbReference type="SUPFAM" id="SSF118215">
    <property type="entry name" value="Proton glutamate symport protein"/>
    <property type="match status" value="1"/>
</dbReference>
<evidence type="ECO:0000256" key="6">
    <source>
        <dbReference type="ARBA" id="ARBA00022989"/>
    </source>
</evidence>
<dbReference type="InterPro" id="IPR001991">
    <property type="entry name" value="Na-dicarboxylate_symporter"/>
</dbReference>
<feature type="transmembrane region" description="Helical" evidence="8">
    <location>
        <begin position="199"/>
        <end position="223"/>
    </location>
</feature>
<dbReference type="PRINTS" id="PR00173">
    <property type="entry name" value="EDTRNSPORT"/>
</dbReference>
<keyword evidence="5" id="KW-0769">Symport</keyword>
<comment type="subcellular location">
    <subcellularLocation>
        <location evidence="1">Cell membrane</location>
        <topology evidence="1">Multi-pass membrane protein</topology>
    </subcellularLocation>
</comment>
<dbReference type="EMBL" id="RRCF01000001">
    <property type="protein sequence ID" value="RRJ23051.1"/>
    <property type="molecule type" value="Genomic_DNA"/>
</dbReference>
<dbReference type="InterPro" id="IPR036458">
    <property type="entry name" value="Na:dicarbo_symporter_sf"/>
</dbReference>
<dbReference type="PANTHER" id="PTHR42865:SF7">
    <property type="entry name" value="PROTON_GLUTAMATE-ASPARTATE SYMPORTER"/>
    <property type="match status" value="1"/>
</dbReference>
<reference evidence="9 10" key="1">
    <citation type="submission" date="2018-11" db="EMBL/GenBank/DDBJ databases">
        <title>Draft genome analysis of Rheinheimera mesophila isolated from an industrial waste site.</title>
        <authorList>
            <person name="Yu Q."/>
            <person name="Qi Y."/>
            <person name="Zhang H."/>
            <person name="Lu Y."/>
            <person name="Pu J."/>
        </authorList>
    </citation>
    <scope>NUCLEOTIDE SEQUENCE [LARGE SCALE GENOMIC DNA]</scope>
    <source>
        <strain evidence="9 10">IITR13</strain>
    </source>
</reference>
<feature type="transmembrane region" description="Helical" evidence="8">
    <location>
        <begin position="103"/>
        <end position="122"/>
    </location>
</feature>
<dbReference type="GO" id="GO:0015293">
    <property type="term" value="F:symporter activity"/>
    <property type="evidence" value="ECO:0007669"/>
    <property type="project" value="UniProtKB-KW"/>
</dbReference>
<organism evidence="9 10">
    <name type="scientific">Rheinheimera mesophila</name>
    <dbReference type="NCBI Taxonomy" id="1547515"/>
    <lineage>
        <taxon>Bacteria</taxon>
        <taxon>Pseudomonadati</taxon>
        <taxon>Pseudomonadota</taxon>
        <taxon>Gammaproteobacteria</taxon>
        <taxon>Chromatiales</taxon>
        <taxon>Chromatiaceae</taxon>
        <taxon>Rheinheimera</taxon>
    </lineage>
</organism>
<evidence type="ECO:0000256" key="5">
    <source>
        <dbReference type="ARBA" id="ARBA00022847"/>
    </source>
</evidence>
<evidence type="ECO:0000256" key="7">
    <source>
        <dbReference type="ARBA" id="ARBA00023136"/>
    </source>
</evidence>
<dbReference type="RefSeq" id="WP_046519306.1">
    <property type="nucleotide sequence ID" value="NZ_LAVS01000010.1"/>
</dbReference>
<evidence type="ECO:0000256" key="2">
    <source>
        <dbReference type="ARBA" id="ARBA00022448"/>
    </source>
</evidence>
<keyword evidence="7 8" id="KW-0472">Membrane</keyword>
<dbReference type="FunFam" id="1.10.3860.10:FF:000001">
    <property type="entry name" value="C4-dicarboxylate transport protein"/>
    <property type="match status" value="1"/>
</dbReference>
<dbReference type="Gene3D" id="1.10.3860.10">
    <property type="entry name" value="Sodium:dicarboxylate symporter"/>
    <property type="match status" value="1"/>
</dbReference>
<feature type="transmembrane region" description="Helical" evidence="8">
    <location>
        <begin position="235"/>
        <end position="254"/>
    </location>
</feature>
<dbReference type="GO" id="GO:0006835">
    <property type="term" value="P:dicarboxylic acid transport"/>
    <property type="evidence" value="ECO:0007669"/>
    <property type="project" value="TreeGrafter"/>
</dbReference>
<dbReference type="OrthoDB" id="9766690at2"/>
<keyword evidence="2" id="KW-0813">Transport</keyword>
<gene>
    <name evidence="9" type="ORF">EIK76_02890</name>
</gene>
<name>A0A3P3QP95_9GAMM</name>
<evidence type="ECO:0000256" key="1">
    <source>
        <dbReference type="ARBA" id="ARBA00004651"/>
    </source>
</evidence>
<feature type="transmembrane region" description="Helical" evidence="8">
    <location>
        <begin position="56"/>
        <end position="82"/>
    </location>
</feature>